<evidence type="ECO:0000259" key="1">
    <source>
        <dbReference type="Pfam" id="PF13320"/>
    </source>
</evidence>
<evidence type="ECO:0000313" key="3">
    <source>
        <dbReference type="Proteomes" id="UP000639396"/>
    </source>
</evidence>
<name>A0A927CBQ3_9BACL</name>
<feature type="domain" description="Glycoside hydrolase 123 catalytic" evidence="1">
    <location>
        <begin position="180"/>
        <end position="520"/>
    </location>
</feature>
<dbReference type="AlphaFoldDB" id="A0A927CBQ3"/>
<dbReference type="Proteomes" id="UP000639396">
    <property type="component" value="Unassembled WGS sequence"/>
</dbReference>
<dbReference type="InterPro" id="IPR025150">
    <property type="entry name" value="GH123_cat"/>
</dbReference>
<organism evidence="2 3">
    <name type="scientific">Paenibacillus oceani</name>
    <dbReference type="NCBI Taxonomy" id="2772510"/>
    <lineage>
        <taxon>Bacteria</taxon>
        <taxon>Bacillati</taxon>
        <taxon>Bacillota</taxon>
        <taxon>Bacilli</taxon>
        <taxon>Bacillales</taxon>
        <taxon>Paenibacillaceae</taxon>
        <taxon>Paenibacillus</taxon>
    </lineage>
</organism>
<sequence length="571" mass="65254">MYYGLQSMFYKAIKGYQPWSQLVKQTQTKQLEVMCCRRDSTAVQCVVASQEPFLLTTHTDPLFWKGGPLPIVRVEVDIDEPLTVDVRLIGFVEDDDRTQKADVLLDAPELFVEERTLQPVWIECTASADTPSGTYMGTVRLYSHTMFEDEQLLGACTFVLNVKEAVLPEPEHYSFYLDLWQHNANIARKSGTTLWSEDHFAVLDAYLASMGQLGQKALSVVVSEIPWSGQFSHRDREPSNLFEYSIVGVKRDRSGTFHYDYTALNRYVALGETHGIRAEIELFGLLNIWQDIDAGYGAIVEGYPDGIRVRYYDAATGTYRFMRQQEQLEHYIRALEAHLASHGWIDRVRVLADEPGDVPLFQKRLERLRHIAPAFRYKIAIHSTSIMEQLTSEVNDYVPVLSSIGAAREKLVRHQAKPGSRTLYYLACNPDIPNTFLRSPALESRLIPWLVEKLGLDGFLRWNYTAWVDDPLRKLSYRSPIWKAGDANFVYPGAAGKPQLSLRYKWLQRGIRDYELMQLLKAAGRGSDVQQAVDHVMLFADPCELDPNARKCSTELYRLTEDAYDALLRLV</sequence>
<dbReference type="Pfam" id="PF13320">
    <property type="entry name" value="GH123_cat"/>
    <property type="match status" value="1"/>
</dbReference>
<accession>A0A927CBQ3</accession>
<reference evidence="2" key="1">
    <citation type="submission" date="2020-09" db="EMBL/GenBank/DDBJ databases">
        <title>A novel bacterium of genus Paenibacillus, isolated from South China Sea.</title>
        <authorList>
            <person name="Huang H."/>
            <person name="Mo K."/>
            <person name="Hu Y."/>
        </authorList>
    </citation>
    <scope>NUCLEOTIDE SEQUENCE</scope>
    <source>
        <strain evidence="2">IB182363</strain>
    </source>
</reference>
<keyword evidence="3" id="KW-1185">Reference proteome</keyword>
<comment type="caution">
    <text evidence="2">The sequence shown here is derived from an EMBL/GenBank/DDBJ whole genome shotgun (WGS) entry which is preliminary data.</text>
</comment>
<evidence type="ECO:0000313" key="2">
    <source>
        <dbReference type="EMBL" id="MBD2864720.1"/>
    </source>
</evidence>
<protein>
    <submittedName>
        <fullName evidence="2">DUF4091 domain-containing protein</fullName>
    </submittedName>
</protein>
<proteinExistence type="predicted"/>
<gene>
    <name evidence="2" type="ORF">IDH45_22315</name>
</gene>
<dbReference type="EMBL" id="JACXJA010000032">
    <property type="protein sequence ID" value="MBD2864720.1"/>
    <property type="molecule type" value="Genomic_DNA"/>
</dbReference>
<dbReference type="RefSeq" id="WP_190930347.1">
    <property type="nucleotide sequence ID" value="NZ_JACXJA010000032.1"/>
</dbReference>